<dbReference type="Proteomes" id="UP001310022">
    <property type="component" value="Unassembled WGS sequence"/>
</dbReference>
<proteinExistence type="predicted"/>
<evidence type="ECO:0000313" key="2">
    <source>
        <dbReference type="Proteomes" id="UP001310022"/>
    </source>
</evidence>
<reference evidence="1 2" key="1">
    <citation type="submission" date="2021-12" db="EMBL/GenBank/DDBJ databases">
        <title>Genome sequencing of bacteria with rrn-lacking chromosome and rrn-plasmid.</title>
        <authorList>
            <person name="Anda M."/>
            <person name="Iwasaki W."/>
        </authorList>
    </citation>
    <scope>NUCLEOTIDE SEQUENCE [LARGE SCALE GENOMIC DNA]</scope>
    <source>
        <strain evidence="1 2">NBRC 15940</strain>
    </source>
</reference>
<sequence>MVNNGVPVEVGYTYIYDPGNLRDSHLGRIIHR</sequence>
<protein>
    <submittedName>
        <fullName evidence="1">Uncharacterized protein</fullName>
    </submittedName>
</protein>
<keyword evidence="2" id="KW-1185">Reference proteome</keyword>
<dbReference type="EMBL" id="BQKE01000001">
    <property type="protein sequence ID" value="GJM60551.1"/>
    <property type="molecule type" value="Genomic_DNA"/>
</dbReference>
<organism evidence="1 2">
    <name type="scientific">Persicobacter diffluens</name>
    <dbReference type="NCBI Taxonomy" id="981"/>
    <lineage>
        <taxon>Bacteria</taxon>
        <taxon>Pseudomonadati</taxon>
        <taxon>Bacteroidota</taxon>
        <taxon>Cytophagia</taxon>
        <taxon>Cytophagales</taxon>
        <taxon>Persicobacteraceae</taxon>
        <taxon>Persicobacter</taxon>
    </lineage>
</organism>
<name>A0AAN5AKL5_9BACT</name>
<gene>
    <name evidence="1" type="ORF">PEDI_11030</name>
</gene>
<accession>A0AAN5AKL5</accession>
<dbReference type="AlphaFoldDB" id="A0AAN5AKL5"/>
<comment type="caution">
    <text evidence="1">The sequence shown here is derived from an EMBL/GenBank/DDBJ whole genome shotgun (WGS) entry which is preliminary data.</text>
</comment>
<evidence type="ECO:0000313" key="1">
    <source>
        <dbReference type="EMBL" id="GJM60551.1"/>
    </source>
</evidence>